<proteinExistence type="predicted"/>
<dbReference type="EMBL" id="LT854262">
    <property type="protein sequence ID" value="SMR59385.1"/>
    <property type="molecule type" value="Genomic_DNA"/>
</dbReference>
<organism evidence="2 3">
    <name type="scientific">Zymoseptoria tritici ST99CH_1E4</name>
    <dbReference type="NCBI Taxonomy" id="1276532"/>
    <lineage>
        <taxon>Eukaryota</taxon>
        <taxon>Fungi</taxon>
        <taxon>Dikarya</taxon>
        <taxon>Ascomycota</taxon>
        <taxon>Pezizomycotina</taxon>
        <taxon>Dothideomycetes</taxon>
        <taxon>Dothideomycetidae</taxon>
        <taxon>Mycosphaerellales</taxon>
        <taxon>Mycosphaerellaceae</taxon>
        <taxon>Zymoseptoria</taxon>
    </lineage>
</organism>
<feature type="compositionally biased region" description="Low complexity" evidence="1">
    <location>
        <begin position="35"/>
        <end position="49"/>
    </location>
</feature>
<accession>A0A2H1H0N9</accession>
<evidence type="ECO:0000256" key="1">
    <source>
        <dbReference type="SAM" id="MobiDB-lite"/>
    </source>
</evidence>
<feature type="compositionally biased region" description="Acidic residues" evidence="1">
    <location>
        <begin position="104"/>
        <end position="115"/>
    </location>
</feature>
<feature type="compositionally biased region" description="Polar residues" evidence="1">
    <location>
        <begin position="91"/>
        <end position="102"/>
    </location>
</feature>
<protein>
    <submittedName>
        <fullName evidence="2">Uncharacterized protein</fullName>
    </submittedName>
</protein>
<dbReference type="Proteomes" id="UP000245764">
    <property type="component" value="Chromosome 10"/>
</dbReference>
<sequence>MNIDEMDPSGLIRSPSQDVIDETNLSEPPNCSNPATTPSKATDTTTTMAGYHPSTPWPSNLAEFDIEADILVEQSFDSRTPQLSPAAYDDQSFSSVMDTQPETVAEEESQPTDEVENARDDPFVTLPLTGERPSRASDPVEDGEAKVKAVDAAPMRAKLKDGNEGTTMRLPIRGKRP</sequence>
<evidence type="ECO:0000313" key="2">
    <source>
        <dbReference type="EMBL" id="SMR59385.1"/>
    </source>
</evidence>
<feature type="compositionally biased region" description="Polar residues" evidence="1">
    <location>
        <begin position="23"/>
        <end position="34"/>
    </location>
</feature>
<feature type="region of interest" description="Disordered" evidence="1">
    <location>
        <begin position="76"/>
        <end position="177"/>
    </location>
</feature>
<evidence type="ECO:0000313" key="3">
    <source>
        <dbReference type="Proteomes" id="UP000245764"/>
    </source>
</evidence>
<name>A0A2H1H0N9_ZYMTR</name>
<reference evidence="3" key="1">
    <citation type="submission" date="2017-05" db="EMBL/GenBank/DDBJ databases">
        <authorList>
            <person name="Song R."/>
            <person name="Chenine A.L."/>
            <person name="Ruprecht R.M."/>
        </authorList>
    </citation>
    <scope>NUCLEOTIDE SEQUENCE [LARGE SCALE GENOMIC DNA]</scope>
</reference>
<gene>
    <name evidence="2" type="ORF">ZT1E4_G10120</name>
</gene>
<dbReference type="AlphaFoldDB" id="A0A2H1H0N9"/>
<feature type="region of interest" description="Disordered" evidence="1">
    <location>
        <begin position="1"/>
        <end position="60"/>
    </location>
</feature>